<feature type="compositionally biased region" description="Basic and acidic residues" evidence="2">
    <location>
        <begin position="564"/>
        <end position="581"/>
    </location>
</feature>
<feature type="compositionally biased region" description="Basic and acidic residues" evidence="2">
    <location>
        <begin position="177"/>
        <end position="190"/>
    </location>
</feature>
<feature type="compositionally biased region" description="Gly residues" evidence="2">
    <location>
        <begin position="55"/>
        <end position="64"/>
    </location>
</feature>
<feature type="compositionally biased region" description="Low complexity" evidence="2">
    <location>
        <begin position="698"/>
        <end position="717"/>
    </location>
</feature>
<organism evidence="3 4">
    <name type="scientific">Carpinus fangiana</name>
    <dbReference type="NCBI Taxonomy" id="176857"/>
    <lineage>
        <taxon>Eukaryota</taxon>
        <taxon>Viridiplantae</taxon>
        <taxon>Streptophyta</taxon>
        <taxon>Embryophyta</taxon>
        <taxon>Tracheophyta</taxon>
        <taxon>Spermatophyta</taxon>
        <taxon>Magnoliopsida</taxon>
        <taxon>eudicotyledons</taxon>
        <taxon>Gunneridae</taxon>
        <taxon>Pentapetalae</taxon>
        <taxon>rosids</taxon>
        <taxon>fabids</taxon>
        <taxon>Fagales</taxon>
        <taxon>Betulaceae</taxon>
        <taxon>Carpinus</taxon>
    </lineage>
</organism>
<reference evidence="3 4" key="1">
    <citation type="submission" date="2019-06" db="EMBL/GenBank/DDBJ databases">
        <title>A chromosomal-level reference genome of Carpinus fangiana (Coryloideae, Betulaceae).</title>
        <authorList>
            <person name="Yang X."/>
            <person name="Wang Z."/>
            <person name="Zhang L."/>
            <person name="Hao G."/>
            <person name="Liu J."/>
            <person name="Yang Y."/>
        </authorList>
    </citation>
    <scope>NUCLEOTIDE SEQUENCE [LARGE SCALE GENOMIC DNA]</scope>
    <source>
        <strain evidence="3">Cfa_2016G</strain>
        <tissue evidence="3">Leaf</tissue>
    </source>
</reference>
<evidence type="ECO:0008006" key="5">
    <source>
        <dbReference type="Google" id="ProtNLM"/>
    </source>
</evidence>
<dbReference type="OrthoDB" id="2121319at2759"/>
<feature type="region of interest" description="Disordered" evidence="2">
    <location>
        <begin position="299"/>
        <end position="342"/>
    </location>
</feature>
<feature type="compositionally biased region" description="Low complexity" evidence="2">
    <location>
        <begin position="596"/>
        <end position="627"/>
    </location>
</feature>
<feature type="compositionally biased region" description="Low complexity" evidence="2">
    <location>
        <begin position="311"/>
        <end position="324"/>
    </location>
</feature>
<evidence type="ECO:0000313" key="4">
    <source>
        <dbReference type="Proteomes" id="UP000327013"/>
    </source>
</evidence>
<feature type="region of interest" description="Disordered" evidence="2">
    <location>
        <begin position="1"/>
        <end position="75"/>
    </location>
</feature>
<dbReference type="Proteomes" id="UP000327013">
    <property type="component" value="Unassembled WGS sequence"/>
</dbReference>
<feature type="compositionally biased region" description="Basic and acidic residues" evidence="2">
    <location>
        <begin position="132"/>
        <end position="170"/>
    </location>
</feature>
<dbReference type="AlphaFoldDB" id="A0A5N6KU32"/>
<accession>A0A5N6KU32</accession>
<evidence type="ECO:0000256" key="2">
    <source>
        <dbReference type="SAM" id="MobiDB-lite"/>
    </source>
</evidence>
<keyword evidence="1" id="KW-0175">Coiled coil</keyword>
<dbReference type="PANTHER" id="PTHR38120">
    <property type="entry name" value="EXPRESSED PROTEIN"/>
    <property type="match status" value="1"/>
</dbReference>
<evidence type="ECO:0000256" key="1">
    <source>
        <dbReference type="SAM" id="Coils"/>
    </source>
</evidence>
<comment type="caution">
    <text evidence="3">The sequence shown here is derived from an EMBL/GenBank/DDBJ whole genome shotgun (WGS) entry which is preliminary data.</text>
</comment>
<feature type="region of interest" description="Disordered" evidence="2">
    <location>
        <begin position="488"/>
        <end position="726"/>
    </location>
</feature>
<feature type="compositionally biased region" description="Polar residues" evidence="2">
    <location>
        <begin position="215"/>
        <end position="229"/>
    </location>
</feature>
<feature type="compositionally biased region" description="Low complexity" evidence="2">
    <location>
        <begin position="194"/>
        <end position="207"/>
    </location>
</feature>
<feature type="compositionally biased region" description="Polar residues" evidence="2">
    <location>
        <begin position="20"/>
        <end position="38"/>
    </location>
</feature>
<feature type="region of interest" description="Disordered" evidence="2">
    <location>
        <begin position="132"/>
        <end position="232"/>
    </location>
</feature>
<dbReference type="PANTHER" id="PTHR38120:SF1">
    <property type="entry name" value="M PROTEIN, SEROTYPE 2.1"/>
    <property type="match status" value="1"/>
</dbReference>
<sequence>MPTASTAPKDSPAKDKSPSRAATPSGTMASTTSSVQRTRSIRGSPLQSRASVRGRGAGALGRAGRGASDDDTKAETASLIEDLRAQLRTAETVSDEHQKQLFILQSKLDEAQTGHAKAEDTANEHVERIEALTKENQDATRKHKELENIYEGEKAASMREREEALGREEELQAIVQRLKDSLKDPKKNSGDGEGLLSRAASLRGRSSPGKEPGSPSLQARDSSQNSSKLVLQKDKVIESLRLELAESQIRLVEMENKGGGRLQELERHLMDARISNAKLMEDNESYQVLLSEKTLNGDFSKSGFLEPPRSPSARPSSGPHGGSSLADELESVSEENLPEQDDRARKLEAELGAQKDQNKALTLYINKIISRLLASEQFETLFQDGVVSHGNPLTDVTPATPIDFKNKDLPLPPPDVPGKENAAPSLLQRAGSLFGGSRKQRPLSLTNRAQAQAESGITPPATGVPDNMLSPPAQDTIHVQKRLSATLNENPDTAPSLPIRRSHSNRGGGPAARGHRRSNSDWSASIVNNMYRGPPGGGPVSPGFASPRQSMFASPPPPPLILEDAEKKELDDDIGDTRPSRSSETASDSGYADSVAGSERPSSPRSAAAAALEGRSVSGSAAPSVASETSKERSWFSSGQAPPAPAKGGGMRPLRLVQERVQAEEAALAEQKKANRGSSFMGWFNKGAAQGEGTTPPAVADSRASSAQASRQESVVSRTNSQGESP</sequence>
<keyword evidence="4" id="KW-1185">Reference proteome</keyword>
<feature type="compositionally biased region" description="Acidic residues" evidence="2">
    <location>
        <begin position="327"/>
        <end position="339"/>
    </location>
</feature>
<feature type="coiled-coil region" evidence="1">
    <location>
        <begin position="237"/>
        <end position="282"/>
    </location>
</feature>
<gene>
    <name evidence="3" type="ORF">FH972_023061</name>
</gene>
<protein>
    <recommendedName>
        <fullName evidence="5">M protein, serotype 2.1</fullName>
    </recommendedName>
</protein>
<name>A0A5N6KU32_9ROSI</name>
<dbReference type="EMBL" id="VIBQ01000013">
    <property type="protein sequence ID" value="KAB8346009.1"/>
    <property type="molecule type" value="Genomic_DNA"/>
</dbReference>
<proteinExistence type="predicted"/>
<evidence type="ECO:0000313" key="3">
    <source>
        <dbReference type="EMBL" id="KAB8346009.1"/>
    </source>
</evidence>